<gene>
    <name evidence="3" type="ORF">Ctob_005904</name>
</gene>
<dbReference type="AlphaFoldDB" id="A0A0M0K2M9"/>
<dbReference type="Gene3D" id="2.60.120.10">
    <property type="entry name" value="Jelly Rolls"/>
    <property type="match status" value="1"/>
</dbReference>
<feature type="region of interest" description="Disordered" evidence="1">
    <location>
        <begin position="178"/>
        <end position="200"/>
    </location>
</feature>
<protein>
    <recommendedName>
        <fullName evidence="2">(S)-ureidoglycine aminohydrolase cupin domain-containing protein</fullName>
    </recommendedName>
</protein>
<sequence length="200" mass="22248">MAHLYKFVPAASVTDEFKEMATQWPIWDSKVAPMQETENKFHFDYDGDYGSERVLITAGVATLTPDDGSPAVELTVGDSVHLHFGFGATWTIHNPVEMAYGYFDKDGKKIEQDEISCDVCGTDCYEESYLFNDEEDICPTCFKADQNGSEEYEGAVYCREGKPSKELPKSLTKKRITSSLGGSAKKKAKGDYVPGMDDDE</sequence>
<reference evidence="4" key="1">
    <citation type="journal article" date="2015" name="PLoS Genet.">
        <title>Genome Sequence and Transcriptome Analyses of Chrysochromulina tobin: Metabolic Tools for Enhanced Algal Fitness in the Prominent Order Prymnesiales (Haptophyceae).</title>
        <authorList>
            <person name="Hovde B.T."/>
            <person name="Deodato C.R."/>
            <person name="Hunsperger H.M."/>
            <person name="Ryken S.A."/>
            <person name="Yost W."/>
            <person name="Jha R.K."/>
            <person name="Patterson J."/>
            <person name="Monnat R.J. Jr."/>
            <person name="Barlow S.B."/>
            <person name="Starkenburg S.R."/>
            <person name="Cattolico R.A."/>
        </authorList>
    </citation>
    <scope>NUCLEOTIDE SEQUENCE</scope>
    <source>
        <strain evidence="4">CCMP291</strain>
    </source>
</reference>
<dbReference type="EMBL" id="JWZX01001610">
    <property type="protein sequence ID" value="KOO33060.1"/>
    <property type="molecule type" value="Genomic_DNA"/>
</dbReference>
<organism evidence="3 4">
    <name type="scientific">Chrysochromulina tobinii</name>
    <dbReference type="NCBI Taxonomy" id="1460289"/>
    <lineage>
        <taxon>Eukaryota</taxon>
        <taxon>Haptista</taxon>
        <taxon>Haptophyta</taxon>
        <taxon>Prymnesiophyceae</taxon>
        <taxon>Prymnesiales</taxon>
        <taxon>Chrysochromulinaceae</taxon>
        <taxon>Chrysochromulina</taxon>
    </lineage>
</organism>
<feature type="domain" description="(S)-ureidoglycine aminohydrolase cupin" evidence="2">
    <location>
        <begin position="48"/>
        <end position="100"/>
    </location>
</feature>
<comment type="caution">
    <text evidence="3">The sequence shown here is derived from an EMBL/GenBank/DDBJ whole genome shotgun (WGS) entry which is preliminary data.</text>
</comment>
<evidence type="ECO:0000259" key="2">
    <source>
        <dbReference type="Pfam" id="PF05899"/>
    </source>
</evidence>
<dbReference type="Proteomes" id="UP000037460">
    <property type="component" value="Unassembled WGS sequence"/>
</dbReference>
<name>A0A0M0K2M9_9EUKA</name>
<evidence type="ECO:0000313" key="4">
    <source>
        <dbReference type="Proteomes" id="UP000037460"/>
    </source>
</evidence>
<keyword evidence="4" id="KW-1185">Reference proteome</keyword>
<dbReference type="InterPro" id="IPR008579">
    <property type="entry name" value="UGlyAH_Cupin_dom"/>
</dbReference>
<dbReference type="OrthoDB" id="10260542at2759"/>
<evidence type="ECO:0000313" key="3">
    <source>
        <dbReference type="EMBL" id="KOO33060.1"/>
    </source>
</evidence>
<evidence type="ECO:0000256" key="1">
    <source>
        <dbReference type="SAM" id="MobiDB-lite"/>
    </source>
</evidence>
<dbReference type="Pfam" id="PF05899">
    <property type="entry name" value="Cupin_3"/>
    <property type="match status" value="1"/>
</dbReference>
<accession>A0A0M0K2M9</accession>
<dbReference type="InterPro" id="IPR014710">
    <property type="entry name" value="RmlC-like_jellyroll"/>
</dbReference>
<proteinExistence type="predicted"/>